<dbReference type="GO" id="GO:0009279">
    <property type="term" value="C:cell outer membrane"/>
    <property type="evidence" value="ECO:0007669"/>
    <property type="project" value="UniProtKB-SubCell"/>
</dbReference>
<feature type="signal peptide" evidence="6">
    <location>
        <begin position="1"/>
        <end position="25"/>
    </location>
</feature>
<evidence type="ECO:0000313" key="10">
    <source>
        <dbReference type="Proteomes" id="UP000306918"/>
    </source>
</evidence>
<protein>
    <submittedName>
        <fullName evidence="9">RagB/SusD family nutrient uptake outer membrane protein</fullName>
    </submittedName>
</protein>
<dbReference type="Gene3D" id="1.25.40.390">
    <property type="match status" value="1"/>
</dbReference>
<dbReference type="InterPro" id="IPR012944">
    <property type="entry name" value="SusD_RagB_dom"/>
</dbReference>
<reference evidence="9 10" key="1">
    <citation type="submission" date="2019-04" db="EMBL/GenBank/DDBJ databases">
        <title>Niastella caeni sp. nov., isolated from activated sludge.</title>
        <authorList>
            <person name="Sheng M."/>
        </authorList>
    </citation>
    <scope>NUCLEOTIDE SEQUENCE [LARGE SCALE GENOMIC DNA]</scope>
    <source>
        <strain evidence="9 10">HX-2-15</strain>
    </source>
</reference>
<evidence type="ECO:0000259" key="7">
    <source>
        <dbReference type="Pfam" id="PF07980"/>
    </source>
</evidence>
<dbReference type="AlphaFoldDB" id="A0A4S8H6Y6"/>
<feature type="domain" description="SusD-like N-terminal" evidence="8">
    <location>
        <begin position="34"/>
        <end position="208"/>
    </location>
</feature>
<dbReference type="Proteomes" id="UP000306918">
    <property type="component" value="Unassembled WGS sequence"/>
</dbReference>
<evidence type="ECO:0000256" key="6">
    <source>
        <dbReference type="SAM" id="SignalP"/>
    </source>
</evidence>
<dbReference type="Pfam" id="PF07980">
    <property type="entry name" value="SusD_RagB"/>
    <property type="match status" value="1"/>
</dbReference>
<dbReference type="InterPro" id="IPR011990">
    <property type="entry name" value="TPR-like_helical_dom_sf"/>
</dbReference>
<dbReference type="EMBL" id="STFF01000017">
    <property type="protein sequence ID" value="THU30215.1"/>
    <property type="molecule type" value="Genomic_DNA"/>
</dbReference>
<evidence type="ECO:0000256" key="3">
    <source>
        <dbReference type="ARBA" id="ARBA00022729"/>
    </source>
</evidence>
<comment type="caution">
    <text evidence="9">The sequence shown here is derived from an EMBL/GenBank/DDBJ whole genome shotgun (WGS) entry which is preliminary data.</text>
</comment>
<accession>A0A4S8H6Y6</accession>
<evidence type="ECO:0000313" key="9">
    <source>
        <dbReference type="EMBL" id="THU30215.1"/>
    </source>
</evidence>
<evidence type="ECO:0000256" key="1">
    <source>
        <dbReference type="ARBA" id="ARBA00004442"/>
    </source>
</evidence>
<keyword evidence="10" id="KW-1185">Reference proteome</keyword>
<sequence length="573" mass="64329">MKKILFRIYILMMGTILFSCSKSFLDEDPLSIYTPDNSLQTAAQFQQAINVVYNGVRNVYMGNMNVTSNLDVYFGLYYATDFAYNATDYDPAAKLNAYKATMVPSYFIPTNIWTVYYKIITNANLVIARVPNAAQLSDADKNSFLGQALFFRAWAYNTLANLYGGVPIELNELTEPRFDYVRATRDEVYQQCRKDLEQAIGLLKNINEVSDGAVNKQIAQHILTEVLISLKDYDGAIASATSVINYSGVSLMKSRFGRRATTPGDVYRDLFEYNNQNYSTGNREGLLVIQTALNNPAAVGDQTAWAVVPSLGGLRFTETGTNTKRNVLFNGNFVDSISSNGIGWIRPTSHFLYEIWTPGDIRNSSYNIVRDIRISGVASTSPDYGKWYVKDGYKAKTLPADFRDTIRSFYPVIRKTSPSAGDFVAVAGPAVQTNMTNPFGGFLLNGATRLFMQKYVARVAETYLLRAEAYLGKSQTQKAADDINVLRSRANATLATAAEMNMDYILDERLRELYMEEFRAVTLTRLGLLYDRDKRYNPKSGLSIESYHNLWPIPSNEITQNTGAELKQNQGYQ</sequence>
<feature type="chain" id="PRO_5020651722" evidence="6">
    <location>
        <begin position="26"/>
        <end position="573"/>
    </location>
</feature>
<name>A0A4S8H6Y6_9BACT</name>
<comment type="similarity">
    <text evidence="2">Belongs to the SusD family.</text>
</comment>
<gene>
    <name evidence="9" type="ORF">FAM09_30400</name>
</gene>
<dbReference type="OrthoDB" id="5694214at2"/>
<dbReference type="RefSeq" id="WP_136580947.1">
    <property type="nucleotide sequence ID" value="NZ_STFF01000017.1"/>
</dbReference>
<organism evidence="9 10">
    <name type="scientific">Niastella caeni</name>
    <dbReference type="NCBI Taxonomy" id="2569763"/>
    <lineage>
        <taxon>Bacteria</taxon>
        <taxon>Pseudomonadati</taxon>
        <taxon>Bacteroidota</taxon>
        <taxon>Chitinophagia</taxon>
        <taxon>Chitinophagales</taxon>
        <taxon>Chitinophagaceae</taxon>
        <taxon>Niastella</taxon>
    </lineage>
</organism>
<dbReference type="InterPro" id="IPR033985">
    <property type="entry name" value="SusD-like_N"/>
</dbReference>
<comment type="subcellular location">
    <subcellularLocation>
        <location evidence="1">Cell outer membrane</location>
    </subcellularLocation>
</comment>
<keyword evidence="5" id="KW-0998">Cell outer membrane</keyword>
<keyword evidence="4" id="KW-0472">Membrane</keyword>
<evidence type="ECO:0000256" key="2">
    <source>
        <dbReference type="ARBA" id="ARBA00006275"/>
    </source>
</evidence>
<dbReference type="PROSITE" id="PS51257">
    <property type="entry name" value="PROKAR_LIPOPROTEIN"/>
    <property type="match status" value="1"/>
</dbReference>
<keyword evidence="3 6" id="KW-0732">Signal</keyword>
<feature type="domain" description="RagB/SusD" evidence="7">
    <location>
        <begin position="456"/>
        <end position="572"/>
    </location>
</feature>
<dbReference type="SUPFAM" id="SSF48452">
    <property type="entry name" value="TPR-like"/>
    <property type="match status" value="1"/>
</dbReference>
<evidence type="ECO:0000256" key="5">
    <source>
        <dbReference type="ARBA" id="ARBA00023237"/>
    </source>
</evidence>
<proteinExistence type="inferred from homology"/>
<dbReference type="Pfam" id="PF14322">
    <property type="entry name" value="SusD-like_3"/>
    <property type="match status" value="1"/>
</dbReference>
<evidence type="ECO:0000259" key="8">
    <source>
        <dbReference type="Pfam" id="PF14322"/>
    </source>
</evidence>
<evidence type="ECO:0000256" key="4">
    <source>
        <dbReference type="ARBA" id="ARBA00023136"/>
    </source>
</evidence>